<evidence type="ECO:0000256" key="1">
    <source>
        <dbReference type="SAM" id="MobiDB-lite"/>
    </source>
</evidence>
<keyword evidence="2" id="KW-0472">Membrane</keyword>
<keyword evidence="3" id="KW-0732">Signal</keyword>
<feature type="transmembrane region" description="Helical" evidence="2">
    <location>
        <begin position="668"/>
        <end position="687"/>
    </location>
</feature>
<dbReference type="PANTHER" id="PTHR31145">
    <property type="entry name" value="INTEGRAL MEMBRANE PROTEIN (AFU_ORTHOLOGUE AFUA_7G01610)"/>
    <property type="match status" value="1"/>
</dbReference>
<feature type="compositionally biased region" description="Low complexity" evidence="1">
    <location>
        <begin position="129"/>
        <end position="153"/>
    </location>
</feature>
<comment type="caution">
    <text evidence="5">The sequence shown here is derived from an EMBL/GenBank/DDBJ whole genome shotgun (WGS) entry which is preliminary data.</text>
</comment>
<gene>
    <name evidence="5" type="ORF">A9F13_06g00572</name>
</gene>
<keyword evidence="2" id="KW-0812">Transmembrane</keyword>
<name>A0AA91Q045_CLALS</name>
<dbReference type="GO" id="GO:0055085">
    <property type="term" value="P:transmembrane transport"/>
    <property type="evidence" value="ECO:0007669"/>
    <property type="project" value="TreeGrafter"/>
</dbReference>
<dbReference type="InterPro" id="IPR040241">
    <property type="entry name" value="TRP_Flc/Pkd2-like"/>
</dbReference>
<sequence>MMTALPLLLAFILLGPFLRLVNAAFVETLAVNGVDNSKLLLSEFIIDVGMDHDRNLLKFFINTKVRKPKNHTTNEVLITDVNDETNKYTTLHVDIDFMGKTFISENLRFCDHVSVKNTSGYFPSTRYPLPSDDTSSSSSSSSLPSSATSSSHSTYFNESTFSRRKVEELPKVHLLQDIGLIGSSNASVTPFFSNDTGNLVQCPLYQNDSIVLYYQADVSDHPSTLGSYNVKFTVVSNDKESDIIGAAQTHVTPVLQPRYLSSLLIYGVLAIIIVAGFVNYFITIFSPDQESNNPFLVEASTICNGRLLRQLSANTNIIVHYFQFAFFMAGLDLQYPGFLQPFLGQIRWCALLGLNVFRHTSVPSLDCDNIFITLSWTGLKSLALYGSNSFFYYSWPNFIICLLLWISATVIVHQFFIMLKLCVNRRRCRKKLLLNKESPTYIEQTYEINKQTPKLYSVSKNLLALLGHFFRQFLYTFELAFLVLTFFMLYTAGKNGKRIFLDQSFLRARAFDFNVPYNYLKQEGPLNLIEKVNYHSSPKPTTGDIPVASIICGSLAILAWLSAKLYFVFKYLISYKNFRLSTNANVTGLYTEVKSILLWAYFYNSYSPAKTQYVIVDFVYVTLVSIVIALVQVNGALQVVFLIIIEFIMLVLLLTVKPFYLKMTWHSLYLITHIARLLVLFLSIPYIRGLGVSETPRTYVAYIQLVIHLIVSIVFVIQLIYCLYLTMVSRISSRKQRKMEKYSSGIQNSNLDQLKDDFEYYPVVYSCGNASSAEDNTKLGTKTTRALEQTIGEEEDFEYYRSRSDKILRKTSEITGNSTVAQKNNEEETSSQDVEIFNDTGFEVRRRLKDYTTREGDLIYEKYFSSDVIDPEIKKLWASRLWNMDGLEGNSGQTSSASGMQEDIGQPESWAVRFLRKVKFKREPVTRGFEVYRPKPLTAMKMNNNEDRETDIDKSPERSDENTYGSSSF</sequence>
<feature type="chain" id="PRO_5041676884" description="TRP C-terminal domain-containing protein" evidence="3">
    <location>
        <begin position="24"/>
        <end position="969"/>
    </location>
</feature>
<feature type="transmembrane region" description="Helical" evidence="2">
    <location>
        <begin position="397"/>
        <end position="423"/>
    </location>
</feature>
<dbReference type="EMBL" id="LYUB02000006">
    <property type="protein sequence ID" value="OVF08934.1"/>
    <property type="molecule type" value="Genomic_DNA"/>
</dbReference>
<dbReference type="GO" id="GO:0016020">
    <property type="term" value="C:membrane"/>
    <property type="evidence" value="ECO:0007669"/>
    <property type="project" value="TreeGrafter"/>
</dbReference>
<accession>A0AA91Q045</accession>
<feature type="transmembrane region" description="Helical" evidence="2">
    <location>
        <begin position="637"/>
        <end position="656"/>
    </location>
</feature>
<evidence type="ECO:0000256" key="3">
    <source>
        <dbReference type="SAM" id="SignalP"/>
    </source>
</evidence>
<proteinExistence type="predicted"/>
<dbReference type="InterPro" id="IPR010308">
    <property type="entry name" value="TRP_C"/>
</dbReference>
<keyword evidence="2" id="KW-1133">Transmembrane helix</keyword>
<dbReference type="AlphaFoldDB" id="A0AA91Q045"/>
<feature type="compositionally biased region" description="Basic and acidic residues" evidence="1">
    <location>
        <begin position="944"/>
        <end position="961"/>
    </location>
</feature>
<feature type="region of interest" description="Disordered" evidence="1">
    <location>
        <begin position="127"/>
        <end position="154"/>
    </location>
</feature>
<feature type="signal peptide" evidence="3">
    <location>
        <begin position="1"/>
        <end position="23"/>
    </location>
</feature>
<feature type="transmembrane region" description="Helical" evidence="2">
    <location>
        <begin position="699"/>
        <end position="728"/>
    </location>
</feature>
<feature type="domain" description="TRP C-terminal" evidence="4">
    <location>
        <begin position="378"/>
        <end position="742"/>
    </location>
</feature>
<evidence type="ECO:0000256" key="2">
    <source>
        <dbReference type="SAM" id="Phobius"/>
    </source>
</evidence>
<evidence type="ECO:0000259" key="4">
    <source>
        <dbReference type="Pfam" id="PF06011"/>
    </source>
</evidence>
<dbReference type="Proteomes" id="UP000195602">
    <property type="component" value="Unassembled WGS sequence"/>
</dbReference>
<evidence type="ECO:0000313" key="6">
    <source>
        <dbReference type="Proteomes" id="UP000195602"/>
    </source>
</evidence>
<dbReference type="KEGG" id="clus:A9F13_06g00572"/>
<organism evidence="5 6">
    <name type="scientific">Clavispora lusitaniae</name>
    <name type="common">Candida lusitaniae</name>
    <dbReference type="NCBI Taxonomy" id="36911"/>
    <lineage>
        <taxon>Eukaryota</taxon>
        <taxon>Fungi</taxon>
        <taxon>Dikarya</taxon>
        <taxon>Ascomycota</taxon>
        <taxon>Saccharomycotina</taxon>
        <taxon>Pichiomycetes</taxon>
        <taxon>Metschnikowiaceae</taxon>
        <taxon>Clavispora</taxon>
    </lineage>
</organism>
<evidence type="ECO:0000313" key="5">
    <source>
        <dbReference type="EMBL" id="OVF08934.1"/>
    </source>
</evidence>
<dbReference type="Pfam" id="PF06011">
    <property type="entry name" value="TRP"/>
    <property type="match status" value="1"/>
</dbReference>
<protein>
    <recommendedName>
        <fullName evidence="4">TRP C-terminal domain-containing protein</fullName>
    </recommendedName>
</protein>
<dbReference type="PANTHER" id="PTHR31145:SF6">
    <property type="entry name" value="INTEGRAL MEMBRANE PROTEIN (AFU_ORTHOLOGUE AFUA_7G01610)"/>
    <property type="match status" value="1"/>
</dbReference>
<feature type="transmembrane region" description="Helical" evidence="2">
    <location>
        <begin position="613"/>
        <end position="631"/>
    </location>
</feature>
<feature type="region of interest" description="Disordered" evidence="1">
    <location>
        <begin position="939"/>
        <end position="969"/>
    </location>
</feature>
<feature type="transmembrane region" description="Helical" evidence="2">
    <location>
        <begin position="263"/>
        <end position="282"/>
    </location>
</feature>
<feature type="transmembrane region" description="Helical" evidence="2">
    <location>
        <begin position="473"/>
        <end position="492"/>
    </location>
</feature>
<reference evidence="5 6" key="1">
    <citation type="submission" date="2017-04" db="EMBL/GenBank/DDBJ databases">
        <title>Draft genome of the yeast Clavispora lusitaniae type strain CBS 6936.</title>
        <authorList>
            <person name="Durrens P."/>
            <person name="Klopp C."/>
            <person name="Biteau N."/>
            <person name="Fitton-Ouhabi V."/>
            <person name="Dementhon K."/>
            <person name="Accoceberry I."/>
            <person name="Sherman D.J."/>
            <person name="Noel T."/>
        </authorList>
    </citation>
    <scope>NUCLEOTIDE SEQUENCE [LARGE SCALE GENOMIC DNA]</scope>
    <source>
        <strain evidence="5 6">CBS 6936</strain>
    </source>
</reference>
<feature type="transmembrane region" description="Helical" evidence="2">
    <location>
        <begin position="545"/>
        <end position="569"/>
    </location>
</feature>